<gene>
    <name evidence="1" type="ORF">OWV82_002829</name>
</gene>
<comment type="caution">
    <text evidence="1">The sequence shown here is derived from an EMBL/GenBank/DDBJ whole genome shotgun (WGS) entry which is preliminary data.</text>
</comment>
<reference evidence="1 2" key="1">
    <citation type="journal article" date="2023" name="Science">
        <title>Complex scaffold remodeling in plant triterpene biosynthesis.</title>
        <authorList>
            <person name="De La Pena R."/>
            <person name="Hodgson H."/>
            <person name="Liu J.C."/>
            <person name="Stephenson M.J."/>
            <person name="Martin A.C."/>
            <person name="Owen C."/>
            <person name="Harkess A."/>
            <person name="Leebens-Mack J."/>
            <person name="Jimenez L.E."/>
            <person name="Osbourn A."/>
            <person name="Sattely E.S."/>
        </authorList>
    </citation>
    <scope>NUCLEOTIDE SEQUENCE [LARGE SCALE GENOMIC DNA]</scope>
    <source>
        <strain evidence="2">cv. JPN11</strain>
        <tissue evidence="1">Leaf</tissue>
    </source>
</reference>
<accession>A0ACC1Z3S6</accession>
<sequence length="167" mass="18561">MASLFPNSAAVTRGKDEVYVATVPLRATKGPSQLFMSAAYTLNVWDLQHFMVIIKSSSPLPHSQAFVFDFQPRDPENIYTALGVLSGRSVAGAVLVRKLTKLPRNKCWFVGSSELDAVEMAIKFNESWETDLRVGHHDCRDYTNGLVEHLTGKKQVLEHLRSIAGQS</sequence>
<dbReference type="Proteomes" id="UP001164539">
    <property type="component" value="Chromosome 1"/>
</dbReference>
<proteinExistence type="predicted"/>
<dbReference type="EMBL" id="CM051394">
    <property type="protein sequence ID" value="KAJ4730157.1"/>
    <property type="molecule type" value="Genomic_DNA"/>
</dbReference>
<name>A0ACC1Z3S6_MELAZ</name>
<keyword evidence="2" id="KW-1185">Reference proteome</keyword>
<organism evidence="1 2">
    <name type="scientific">Melia azedarach</name>
    <name type="common">Chinaberry tree</name>
    <dbReference type="NCBI Taxonomy" id="155640"/>
    <lineage>
        <taxon>Eukaryota</taxon>
        <taxon>Viridiplantae</taxon>
        <taxon>Streptophyta</taxon>
        <taxon>Embryophyta</taxon>
        <taxon>Tracheophyta</taxon>
        <taxon>Spermatophyta</taxon>
        <taxon>Magnoliopsida</taxon>
        <taxon>eudicotyledons</taxon>
        <taxon>Gunneridae</taxon>
        <taxon>Pentapetalae</taxon>
        <taxon>rosids</taxon>
        <taxon>malvids</taxon>
        <taxon>Sapindales</taxon>
        <taxon>Meliaceae</taxon>
        <taxon>Melia</taxon>
    </lineage>
</organism>
<evidence type="ECO:0000313" key="1">
    <source>
        <dbReference type="EMBL" id="KAJ4730157.1"/>
    </source>
</evidence>
<protein>
    <submittedName>
        <fullName evidence="1">PTB domain engulfment adapter</fullName>
    </submittedName>
</protein>
<evidence type="ECO:0000313" key="2">
    <source>
        <dbReference type="Proteomes" id="UP001164539"/>
    </source>
</evidence>